<dbReference type="Gene3D" id="3.40.50.720">
    <property type="entry name" value="NAD(P)-binding Rossmann-like Domain"/>
    <property type="match status" value="1"/>
</dbReference>
<dbReference type="PRINTS" id="PR00080">
    <property type="entry name" value="SDRFAMILY"/>
</dbReference>
<evidence type="ECO:0000256" key="1">
    <source>
        <dbReference type="ARBA" id="ARBA00006484"/>
    </source>
</evidence>
<keyword evidence="4" id="KW-0472">Membrane</keyword>
<protein>
    <submittedName>
        <fullName evidence="5">Retinol dehydrogenase 7</fullName>
    </submittedName>
</protein>
<feature type="transmembrane region" description="Helical" evidence="4">
    <location>
        <begin position="137"/>
        <end position="155"/>
    </location>
</feature>
<dbReference type="PRINTS" id="PR00081">
    <property type="entry name" value="GDHRDH"/>
</dbReference>
<dbReference type="SUPFAM" id="SSF51735">
    <property type="entry name" value="NAD(P)-binding Rossmann-fold domains"/>
    <property type="match status" value="1"/>
</dbReference>
<comment type="caution">
    <text evidence="5">The sequence shown here is derived from an EMBL/GenBank/DDBJ whole genome shotgun (WGS) entry which is preliminary data.</text>
</comment>
<dbReference type="Pfam" id="PF06320">
    <property type="entry name" value="GCN5L1"/>
    <property type="match status" value="1"/>
</dbReference>
<keyword evidence="6" id="KW-1185">Reference proteome</keyword>
<evidence type="ECO:0000313" key="5">
    <source>
        <dbReference type="EMBL" id="TSM44116.1"/>
    </source>
</evidence>
<dbReference type="PROSITE" id="PS00061">
    <property type="entry name" value="ADH_SHORT"/>
    <property type="match status" value="1"/>
</dbReference>
<proteinExistence type="inferred from homology"/>
<accession>A0A556U3U4</accession>
<dbReference type="InterPro" id="IPR002347">
    <property type="entry name" value="SDR_fam"/>
</dbReference>
<dbReference type="FunFam" id="3.40.50.720:FF:000074">
    <property type="entry name" value="Retinol dehydrogenase type 1"/>
    <property type="match status" value="1"/>
</dbReference>
<dbReference type="PANTHER" id="PTHR43313:SF12">
    <property type="entry name" value="RETINOL DEHYDROGENASE 5"/>
    <property type="match status" value="1"/>
</dbReference>
<sequence length="456" mass="51465">MLSRLLKEHQAKQNERKELQALLSMFPSNTERRRREAVAAATCLTEALVDHLNVGCPRRMYVNQRKLDHEVKTLQVQASQFAKQTSQWISMVENFNQALKEIGDVENWARSIEMDMRTIATALEYVHKGQIQTKDHLFLYAVGAFMLLWALVWLYRDSLEIDNIKDKYVFITGCDSGFGNLLCKQLDKHGFHVLAGCLTEEGADDLKKVTGPCLKTCILDVTSTASIQKAVEWTRKEVGDRGLWGIVNNAGRSLPMGPSEWMQVADFQNILGVNMIGVIETTMNFLPLVKKARGRIVNVASVLGRVATNGGGYCISKFAVESFSDCLRRDIQHFGIKVCIIEPGFFKTQITSLGPIEQELHRLWNQLTPEVKESYGEKYLDQYIQVQRLIMNAICDADLSKVTNCMKHALSAAHPRTRYSAGWDAKLLWIPLSYMPACVVDIALRLVLPRPAKSVL</sequence>
<comment type="similarity">
    <text evidence="1 3">Belongs to the short-chain dehydrogenases/reductases (SDR) family.</text>
</comment>
<dbReference type="AlphaFoldDB" id="A0A556U3U4"/>
<keyword evidence="2" id="KW-0560">Oxidoreductase</keyword>
<keyword evidence="4" id="KW-1133">Transmembrane helix</keyword>
<dbReference type="PANTHER" id="PTHR43313">
    <property type="entry name" value="SHORT-CHAIN DEHYDROGENASE/REDUCTASE FAMILY 9C"/>
    <property type="match status" value="1"/>
</dbReference>
<reference evidence="5 6" key="1">
    <citation type="journal article" date="2019" name="Genome Biol. Evol.">
        <title>Whole-Genome Sequencing of the Giant Devil Catfish, Bagarius yarrelli.</title>
        <authorList>
            <person name="Jiang W."/>
            <person name="Lv Y."/>
            <person name="Cheng L."/>
            <person name="Yang K."/>
            <person name="Chao B."/>
            <person name="Wang X."/>
            <person name="Li Y."/>
            <person name="Pan X."/>
            <person name="You X."/>
            <person name="Zhang Y."/>
            <person name="Yang J."/>
            <person name="Li J."/>
            <person name="Zhang X."/>
            <person name="Liu S."/>
            <person name="Sun C."/>
            <person name="Yang J."/>
            <person name="Shi Q."/>
        </authorList>
    </citation>
    <scope>NUCLEOTIDE SEQUENCE [LARGE SCALE GENOMIC DNA]</scope>
    <source>
        <strain evidence="5">JWS20170419001</strain>
        <tissue evidence="5">Muscle</tissue>
    </source>
</reference>
<dbReference type="InterPro" id="IPR036291">
    <property type="entry name" value="NAD(P)-bd_dom_sf"/>
</dbReference>
<dbReference type="OrthoDB" id="5296at2759"/>
<evidence type="ECO:0000256" key="4">
    <source>
        <dbReference type="SAM" id="Phobius"/>
    </source>
</evidence>
<dbReference type="GO" id="GO:0008202">
    <property type="term" value="P:steroid metabolic process"/>
    <property type="evidence" value="ECO:0007669"/>
    <property type="project" value="TreeGrafter"/>
</dbReference>
<evidence type="ECO:0000256" key="2">
    <source>
        <dbReference type="ARBA" id="ARBA00023002"/>
    </source>
</evidence>
<evidence type="ECO:0000313" key="6">
    <source>
        <dbReference type="Proteomes" id="UP000319801"/>
    </source>
</evidence>
<evidence type="ECO:0000256" key="3">
    <source>
        <dbReference type="RuleBase" id="RU000363"/>
    </source>
</evidence>
<gene>
    <name evidence="5" type="ORF">Baya_7642</name>
</gene>
<keyword evidence="4" id="KW-0812">Transmembrane</keyword>
<dbReference type="EMBL" id="VCAZ01000045">
    <property type="protein sequence ID" value="TSM44116.1"/>
    <property type="molecule type" value="Genomic_DNA"/>
</dbReference>
<dbReference type="InterPro" id="IPR020904">
    <property type="entry name" value="Sc_DH/Rdtase_CS"/>
</dbReference>
<dbReference type="GO" id="GO:0001523">
    <property type="term" value="P:retinoid metabolic process"/>
    <property type="evidence" value="ECO:0007669"/>
    <property type="project" value="TreeGrafter"/>
</dbReference>
<organism evidence="5 6">
    <name type="scientific">Bagarius yarrelli</name>
    <name type="common">Goonch</name>
    <name type="synonym">Bagrus yarrelli</name>
    <dbReference type="NCBI Taxonomy" id="175774"/>
    <lineage>
        <taxon>Eukaryota</taxon>
        <taxon>Metazoa</taxon>
        <taxon>Chordata</taxon>
        <taxon>Craniata</taxon>
        <taxon>Vertebrata</taxon>
        <taxon>Euteleostomi</taxon>
        <taxon>Actinopterygii</taxon>
        <taxon>Neopterygii</taxon>
        <taxon>Teleostei</taxon>
        <taxon>Ostariophysi</taxon>
        <taxon>Siluriformes</taxon>
        <taxon>Sisoridae</taxon>
        <taxon>Sisorinae</taxon>
        <taxon>Bagarius</taxon>
    </lineage>
</organism>
<dbReference type="Proteomes" id="UP000319801">
    <property type="component" value="Unassembled WGS sequence"/>
</dbReference>
<dbReference type="GO" id="GO:0004745">
    <property type="term" value="F:all-trans-retinol dehydrogenase (NAD+) activity"/>
    <property type="evidence" value="ECO:0007669"/>
    <property type="project" value="TreeGrafter"/>
</dbReference>
<name>A0A556U3U4_BAGYA</name>
<dbReference type="Pfam" id="PF00106">
    <property type="entry name" value="adh_short"/>
    <property type="match status" value="1"/>
</dbReference>